<evidence type="ECO:0000313" key="2">
    <source>
        <dbReference type="EMBL" id="PLW31629.1"/>
    </source>
</evidence>
<dbReference type="AlphaFoldDB" id="A0A2N5T9F0"/>
<protein>
    <submittedName>
        <fullName evidence="1">Uncharacterized protein</fullName>
    </submittedName>
</protein>
<sequence length="87" mass="9417">MPVVNQIGIESVTNVVRAGPQLTKVLRISSAAVFRGGITTGGHPEFLEITPGPVFIAKLAELARLDKRSSSNCFNGSVHRWRFVLIS</sequence>
<gene>
    <name evidence="2" type="ORF">PCASD_17047</name>
    <name evidence="1" type="ORF">PCASD_17738</name>
</gene>
<evidence type="ECO:0000313" key="1">
    <source>
        <dbReference type="EMBL" id="PLW22096.1"/>
    </source>
</evidence>
<dbReference type="EMBL" id="PGCI01000264">
    <property type="protein sequence ID" value="PLW31629.1"/>
    <property type="molecule type" value="Genomic_DNA"/>
</dbReference>
<organism evidence="1 3">
    <name type="scientific">Puccinia coronata f. sp. avenae</name>
    <dbReference type="NCBI Taxonomy" id="200324"/>
    <lineage>
        <taxon>Eukaryota</taxon>
        <taxon>Fungi</taxon>
        <taxon>Dikarya</taxon>
        <taxon>Basidiomycota</taxon>
        <taxon>Pucciniomycotina</taxon>
        <taxon>Pucciniomycetes</taxon>
        <taxon>Pucciniales</taxon>
        <taxon>Pucciniaceae</taxon>
        <taxon>Puccinia</taxon>
    </lineage>
</organism>
<reference evidence="1 3" key="1">
    <citation type="submission" date="2017-11" db="EMBL/GenBank/DDBJ databases">
        <title>De novo assembly and phasing of dikaryotic genomes from two isolates of Puccinia coronata f. sp. avenae, the causal agent of oat crown rust.</title>
        <authorList>
            <person name="Miller M.E."/>
            <person name="Zhang Y."/>
            <person name="Omidvar V."/>
            <person name="Sperschneider J."/>
            <person name="Schwessinger B."/>
            <person name="Raley C."/>
            <person name="Palmer J.M."/>
            <person name="Garnica D."/>
            <person name="Upadhyaya N."/>
            <person name="Rathjen J."/>
            <person name="Taylor J.M."/>
            <person name="Park R.F."/>
            <person name="Dodds P.N."/>
            <person name="Hirsch C.D."/>
            <person name="Kianian S.F."/>
            <person name="Figueroa M."/>
        </authorList>
    </citation>
    <scope>NUCLEOTIDE SEQUENCE [LARGE SCALE GENOMIC DNA]</scope>
    <source>
        <strain evidence="1">12SD80</strain>
    </source>
</reference>
<name>A0A2N5T9F0_9BASI</name>
<dbReference type="EMBL" id="PGCI01000676">
    <property type="protein sequence ID" value="PLW22096.1"/>
    <property type="molecule type" value="Genomic_DNA"/>
</dbReference>
<proteinExistence type="predicted"/>
<dbReference type="Proteomes" id="UP000235392">
    <property type="component" value="Unassembled WGS sequence"/>
</dbReference>
<evidence type="ECO:0000313" key="3">
    <source>
        <dbReference type="Proteomes" id="UP000235392"/>
    </source>
</evidence>
<accession>A0A2N5T9F0</accession>
<comment type="caution">
    <text evidence="1">The sequence shown here is derived from an EMBL/GenBank/DDBJ whole genome shotgun (WGS) entry which is preliminary data.</text>
</comment>